<keyword evidence="5 8" id="KW-0812">Transmembrane</keyword>
<comment type="caution">
    <text evidence="10">The sequence shown here is derived from an EMBL/GenBank/DDBJ whole genome shotgun (WGS) entry which is preliminary data.</text>
</comment>
<evidence type="ECO:0000256" key="2">
    <source>
        <dbReference type="ARBA" id="ARBA00010072"/>
    </source>
</evidence>
<dbReference type="InterPro" id="IPR000515">
    <property type="entry name" value="MetI-like"/>
</dbReference>
<feature type="transmembrane region" description="Helical" evidence="8">
    <location>
        <begin position="280"/>
        <end position="302"/>
    </location>
</feature>
<dbReference type="InterPro" id="IPR043429">
    <property type="entry name" value="ArtM/GltK/GlnP/TcyL/YhdX-like"/>
</dbReference>
<dbReference type="GO" id="GO:0006865">
    <property type="term" value="P:amino acid transport"/>
    <property type="evidence" value="ECO:0007669"/>
    <property type="project" value="TreeGrafter"/>
</dbReference>
<comment type="similarity">
    <text evidence="2">Belongs to the binding-protein-dependent transport system permease family. HisMQ subfamily.</text>
</comment>
<keyword evidence="4" id="KW-1003">Cell membrane</keyword>
<evidence type="ECO:0000256" key="7">
    <source>
        <dbReference type="ARBA" id="ARBA00023136"/>
    </source>
</evidence>
<reference evidence="10 11" key="1">
    <citation type="submission" date="2019-11" db="EMBL/GenBank/DDBJ databases">
        <title>Whole-genome sequence of a Rhodoblastus acidophilus DSM 142.</title>
        <authorList>
            <person name="Kyndt J.A."/>
            <person name="Meyer T.E."/>
        </authorList>
    </citation>
    <scope>NUCLEOTIDE SEQUENCE [LARGE SCALE GENOMIC DNA]</scope>
    <source>
        <strain evidence="10 11">DSM 142</strain>
    </source>
</reference>
<dbReference type="GO" id="GO:0043190">
    <property type="term" value="C:ATP-binding cassette (ABC) transporter complex"/>
    <property type="evidence" value="ECO:0007669"/>
    <property type="project" value="InterPro"/>
</dbReference>
<comment type="subcellular location">
    <subcellularLocation>
        <location evidence="1">Cell inner membrane</location>
        <topology evidence="1">Multi-pass membrane protein</topology>
    </subcellularLocation>
    <subcellularLocation>
        <location evidence="8">Cell membrane</location>
        <topology evidence="8">Multi-pass membrane protein</topology>
    </subcellularLocation>
</comment>
<evidence type="ECO:0000256" key="1">
    <source>
        <dbReference type="ARBA" id="ARBA00004429"/>
    </source>
</evidence>
<dbReference type="RefSeq" id="WP_155447901.1">
    <property type="nucleotide sequence ID" value="NZ_JAOQNR010000020.1"/>
</dbReference>
<evidence type="ECO:0000256" key="5">
    <source>
        <dbReference type="ARBA" id="ARBA00022692"/>
    </source>
</evidence>
<dbReference type="EMBL" id="WNKS01000030">
    <property type="protein sequence ID" value="MTV33226.1"/>
    <property type="molecule type" value="Genomic_DNA"/>
</dbReference>
<sequence length="369" mass="39128">MTDFLRANFLPPQPPPPMRAPGWRSKLFGDARATAITVLLLALAALVLPPAIRYLFIDAIWSAPDGAACRAPGAGACWAFIAAKSPFFFYGAYPPAFYWRVNLTFALAAALIVWLLHPKIPGKGIALGGFFLGLPIIGFVLLHGAPALGLPVVGTNLWGGALVSLIMALAGMAAALPGGVALAMGRRSELPALRWLSVATIEFVRGAPLIAVLFMANVLLPLFLPPDWAPDRLLRPMFGIALFASAYMAEVVRGGLAAVPRGQGEAAAALGFSRWQSLKLIVLPQALGAVVPGIVNNFVALFKDTTLVAIVGLFDFLHAIDVARLDPVWAGPTIALTGYIFAALFYLTFCLAMSTYARGLENRLAAAKR</sequence>
<feature type="transmembrane region" description="Helical" evidence="8">
    <location>
        <begin position="33"/>
        <end position="56"/>
    </location>
</feature>
<proteinExistence type="inferred from homology"/>
<keyword evidence="7 8" id="KW-0472">Membrane</keyword>
<evidence type="ECO:0000256" key="8">
    <source>
        <dbReference type="RuleBase" id="RU363032"/>
    </source>
</evidence>
<dbReference type="Gene3D" id="1.10.3720.10">
    <property type="entry name" value="MetI-like"/>
    <property type="match status" value="1"/>
</dbReference>
<evidence type="ECO:0000256" key="4">
    <source>
        <dbReference type="ARBA" id="ARBA00022475"/>
    </source>
</evidence>
<accession>A0A6N8DTT7</accession>
<dbReference type="Pfam" id="PF00528">
    <property type="entry name" value="BPD_transp_1"/>
    <property type="match status" value="1"/>
</dbReference>
<feature type="transmembrane region" description="Helical" evidence="8">
    <location>
        <begin position="157"/>
        <end position="182"/>
    </location>
</feature>
<protein>
    <submittedName>
        <fullName evidence="10">ABC transporter permease subunit</fullName>
    </submittedName>
</protein>
<dbReference type="CDD" id="cd06261">
    <property type="entry name" value="TM_PBP2"/>
    <property type="match status" value="1"/>
</dbReference>
<dbReference type="PROSITE" id="PS50928">
    <property type="entry name" value="ABC_TM1"/>
    <property type="match status" value="1"/>
</dbReference>
<dbReference type="SUPFAM" id="SSF161098">
    <property type="entry name" value="MetI-like"/>
    <property type="match status" value="1"/>
</dbReference>
<evidence type="ECO:0000259" key="9">
    <source>
        <dbReference type="PROSITE" id="PS50928"/>
    </source>
</evidence>
<dbReference type="InterPro" id="IPR010065">
    <property type="entry name" value="AA_ABC_transptr_permease_3TM"/>
</dbReference>
<dbReference type="PANTHER" id="PTHR30614">
    <property type="entry name" value="MEMBRANE COMPONENT OF AMINO ACID ABC TRANSPORTER"/>
    <property type="match status" value="1"/>
</dbReference>
<dbReference type="InterPro" id="IPR035906">
    <property type="entry name" value="MetI-like_sf"/>
</dbReference>
<dbReference type="NCBIfam" id="TIGR01726">
    <property type="entry name" value="HEQRo_perm_3TM"/>
    <property type="match status" value="1"/>
</dbReference>
<feature type="domain" description="ABC transmembrane type-1" evidence="9">
    <location>
        <begin position="161"/>
        <end position="357"/>
    </location>
</feature>
<feature type="transmembrane region" description="Helical" evidence="8">
    <location>
        <begin position="236"/>
        <end position="259"/>
    </location>
</feature>
<evidence type="ECO:0000256" key="6">
    <source>
        <dbReference type="ARBA" id="ARBA00022989"/>
    </source>
</evidence>
<feature type="transmembrane region" description="Helical" evidence="8">
    <location>
        <begin position="334"/>
        <end position="353"/>
    </location>
</feature>
<feature type="transmembrane region" description="Helical" evidence="8">
    <location>
        <begin position="203"/>
        <end position="224"/>
    </location>
</feature>
<keyword evidence="3 8" id="KW-0813">Transport</keyword>
<evidence type="ECO:0000313" key="11">
    <source>
        <dbReference type="Proteomes" id="UP000439113"/>
    </source>
</evidence>
<keyword evidence="6 8" id="KW-1133">Transmembrane helix</keyword>
<organism evidence="10 11">
    <name type="scientific">Rhodoblastus acidophilus</name>
    <name type="common">Rhodopseudomonas acidophila</name>
    <dbReference type="NCBI Taxonomy" id="1074"/>
    <lineage>
        <taxon>Bacteria</taxon>
        <taxon>Pseudomonadati</taxon>
        <taxon>Pseudomonadota</taxon>
        <taxon>Alphaproteobacteria</taxon>
        <taxon>Hyphomicrobiales</taxon>
        <taxon>Rhodoblastaceae</taxon>
        <taxon>Rhodoblastus</taxon>
    </lineage>
</organism>
<feature type="transmembrane region" description="Helical" evidence="8">
    <location>
        <begin position="124"/>
        <end position="145"/>
    </location>
</feature>
<evidence type="ECO:0000256" key="3">
    <source>
        <dbReference type="ARBA" id="ARBA00022448"/>
    </source>
</evidence>
<feature type="transmembrane region" description="Helical" evidence="8">
    <location>
        <begin position="97"/>
        <end position="117"/>
    </location>
</feature>
<evidence type="ECO:0000313" key="10">
    <source>
        <dbReference type="EMBL" id="MTV33226.1"/>
    </source>
</evidence>
<dbReference type="GO" id="GO:0022857">
    <property type="term" value="F:transmembrane transporter activity"/>
    <property type="evidence" value="ECO:0007669"/>
    <property type="project" value="InterPro"/>
</dbReference>
<gene>
    <name evidence="10" type="ORF">GJ654_19785</name>
</gene>
<dbReference type="AlphaFoldDB" id="A0A6N8DTT7"/>
<dbReference type="PANTHER" id="PTHR30614:SF41">
    <property type="entry name" value="INNER MEMBRANE AMINO-ACID ABC TRANSPORTER PERMEASE PROTEIN YHDY"/>
    <property type="match status" value="1"/>
</dbReference>
<dbReference type="Proteomes" id="UP000439113">
    <property type="component" value="Unassembled WGS sequence"/>
</dbReference>
<dbReference type="OrthoDB" id="9771188at2"/>
<name>A0A6N8DTT7_RHOAC</name>